<evidence type="ECO:0000313" key="2">
    <source>
        <dbReference type="EMBL" id="MDJ1651709.1"/>
    </source>
</evidence>
<organism evidence="2 3">
    <name type="scientific">Gordonibacter faecis</name>
    <dbReference type="NCBI Taxonomy" id="3047475"/>
    <lineage>
        <taxon>Bacteria</taxon>
        <taxon>Bacillati</taxon>
        <taxon>Actinomycetota</taxon>
        <taxon>Coriobacteriia</taxon>
        <taxon>Eggerthellales</taxon>
        <taxon>Eggerthellaceae</taxon>
        <taxon>Gordonibacter</taxon>
    </lineage>
</organism>
<evidence type="ECO:0000313" key="3">
    <source>
        <dbReference type="Proteomes" id="UP001232750"/>
    </source>
</evidence>
<gene>
    <name evidence="2" type="ORF">QNJ86_12925</name>
</gene>
<comment type="caution">
    <text evidence="2">The sequence shown here is derived from an EMBL/GenBank/DDBJ whole genome shotgun (WGS) entry which is preliminary data.</text>
</comment>
<evidence type="ECO:0000259" key="1">
    <source>
        <dbReference type="Pfam" id="PF18451"/>
    </source>
</evidence>
<accession>A0ABT7DQ99</accession>
<dbReference type="InterPro" id="IPR040559">
    <property type="entry name" value="CdiA_C"/>
</dbReference>
<dbReference type="RefSeq" id="WP_283833059.1">
    <property type="nucleotide sequence ID" value="NZ_JASJEU010000024.1"/>
</dbReference>
<dbReference type="Pfam" id="PF18451">
    <property type="entry name" value="CdiA_C"/>
    <property type="match status" value="1"/>
</dbReference>
<sequence length="129" mass="15183">MKCDSGKIIISPGLNIWDQEYESAQALAKVGITVEFIRRSEENRRTSADVLINGLVWEMKAPKADNVRAIDRNIRRALHQSPNIIIDARRMKKLPDEVIERELRKHAREMRSIKHLWFINRQREIIDIK</sequence>
<dbReference type="EMBL" id="JASJEU010000024">
    <property type="protein sequence ID" value="MDJ1651709.1"/>
    <property type="molecule type" value="Genomic_DNA"/>
</dbReference>
<proteinExistence type="predicted"/>
<dbReference type="Gene3D" id="3.40.1350.120">
    <property type="match status" value="1"/>
</dbReference>
<reference evidence="2 3" key="1">
    <citation type="submission" date="2023-05" db="EMBL/GenBank/DDBJ databases">
        <title>Gordonibacter KGMB12511T sp. nov., isolated from faeces of healthy Korean.</title>
        <authorList>
            <person name="Kim H.S."/>
            <person name="Kim J.-S."/>
            <person name="Suh M.K."/>
            <person name="Eom M.K."/>
            <person name="Do H.E."/>
            <person name="Lee J.-S."/>
        </authorList>
    </citation>
    <scope>NUCLEOTIDE SEQUENCE [LARGE SCALE GENOMIC DNA]</scope>
    <source>
        <strain evidence="2 3">KGMB12511</strain>
    </source>
</reference>
<feature type="domain" description="tRNA nuclease CdiA C-terminal" evidence="1">
    <location>
        <begin position="47"/>
        <end position="125"/>
    </location>
</feature>
<keyword evidence="3" id="KW-1185">Reference proteome</keyword>
<name>A0ABT7DQ99_9ACTN</name>
<protein>
    <recommendedName>
        <fullName evidence="1">tRNA nuclease CdiA C-terminal domain-containing protein</fullName>
    </recommendedName>
</protein>
<dbReference type="Proteomes" id="UP001232750">
    <property type="component" value="Unassembled WGS sequence"/>
</dbReference>